<comment type="function">
    <text evidence="5">Methylates the class 1 translation termination release factors RF1/PrfA and RF2/PrfB on the glutamine residue of the universally conserved GGQ motif.</text>
</comment>
<feature type="binding site" evidence="5">
    <location>
        <begin position="183"/>
        <end position="186"/>
    </location>
    <ligand>
        <name>substrate</name>
    </ligand>
</feature>
<dbReference type="PANTHER" id="PTHR18895">
    <property type="entry name" value="HEMK METHYLTRANSFERASE"/>
    <property type="match status" value="1"/>
</dbReference>
<dbReference type="AlphaFoldDB" id="A0A2T5ITN3"/>
<evidence type="ECO:0000256" key="5">
    <source>
        <dbReference type="HAMAP-Rule" id="MF_02126"/>
    </source>
</evidence>
<comment type="similarity">
    <text evidence="5">Belongs to the protein N5-glutamine methyltransferase family. PrmC subfamily.</text>
</comment>
<dbReference type="Proteomes" id="UP000244223">
    <property type="component" value="Unassembled WGS sequence"/>
</dbReference>
<dbReference type="PANTHER" id="PTHR18895:SF74">
    <property type="entry name" value="MTRF1L RELEASE FACTOR GLUTAMINE METHYLTRANSFERASE"/>
    <property type="match status" value="1"/>
</dbReference>
<dbReference type="Pfam" id="PF17827">
    <property type="entry name" value="PrmC_N"/>
    <property type="match status" value="1"/>
</dbReference>
<sequence length="274" mass="30634">MTLGIQQFQHLARQRLSNEDAALEIELMLCQVLKKSRIFLRTWPDTLLTEAQVTQLDAYLQQREQGVPLAYILGERAFWTLNLSVSPEVLIPRPDTECVVEKVLALAQGKQWRVADLGTGSGAIALSLAKEHPEWSIVATDLYPQSLAIAKHNAQKNQIRHVEFVQGSWFEPLTGLFDCIVSNPPYIVANDPHLAQLRHEPQRALVADKEGLSDLAHLVQHAADYVVQGGWLVLEHGFDQGAVVRQLMQAAGWIHTMTGQDYGGNDRYTVGQRC</sequence>
<dbReference type="OrthoDB" id="9800643at2"/>
<dbReference type="NCBIfam" id="TIGR03534">
    <property type="entry name" value="RF_mod_PrmC"/>
    <property type="match status" value="1"/>
</dbReference>
<feature type="binding site" evidence="5">
    <location>
        <begin position="118"/>
        <end position="122"/>
    </location>
    <ligand>
        <name>S-adenosyl-L-methionine</name>
        <dbReference type="ChEBI" id="CHEBI:59789"/>
    </ligand>
</feature>
<dbReference type="Gene3D" id="3.40.50.150">
    <property type="entry name" value="Vaccinia Virus protein VP39"/>
    <property type="match status" value="1"/>
</dbReference>
<evidence type="ECO:0000256" key="2">
    <source>
        <dbReference type="ARBA" id="ARBA00022679"/>
    </source>
</evidence>
<gene>
    <name evidence="5" type="primary">prmC</name>
    <name evidence="8" type="ORF">C8N29_12030</name>
</gene>
<dbReference type="GO" id="GO:0102559">
    <property type="term" value="F:peptide chain release factor N(5)-glutamine methyltransferase activity"/>
    <property type="evidence" value="ECO:0007669"/>
    <property type="project" value="UniProtKB-EC"/>
</dbReference>
<dbReference type="NCBIfam" id="TIGR00536">
    <property type="entry name" value="hemK_fam"/>
    <property type="match status" value="1"/>
</dbReference>
<dbReference type="RefSeq" id="WP_107866831.1">
    <property type="nucleotide sequence ID" value="NZ_QAON01000020.1"/>
</dbReference>
<evidence type="ECO:0000259" key="7">
    <source>
        <dbReference type="Pfam" id="PF17827"/>
    </source>
</evidence>
<feature type="binding site" evidence="5">
    <location>
        <position position="141"/>
    </location>
    <ligand>
        <name>S-adenosyl-L-methionine</name>
        <dbReference type="ChEBI" id="CHEBI:59789"/>
    </ligand>
</feature>
<evidence type="ECO:0000313" key="9">
    <source>
        <dbReference type="Proteomes" id="UP000244223"/>
    </source>
</evidence>
<dbReference type="CDD" id="cd02440">
    <property type="entry name" value="AdoMet_MTases"/>
    <property type="match status" value="1"/>
</dbReference>
<feature type="binding site" evidence="5">
    <location>
        <position position="183"/>
    </location>
    <ligand>
        <name>S-adenosyl-L-methionine</name>
        <dbReference type="ChEBI" id="CHEBI:59789"/>
    </ligand>
</feature>
<evidence type="ECO:0000259" key="6">
    <source>
        <dbReference type="Pfam" id="PF05175"/>
    </source>
</evidence>
<keyword evidence="3 5" id="KW-0949">S-adenosyl-L-methionine</keyword>
<proteinExistence type="inferred from homology"/>
<comment type="catalytic activity">
    <reaction evidence="4 5">
        <text>L-glutaminyl-[peptide chain release factor] + S-adenosyl-L-methionine = N(5)-methyl-L-glutaminyl-[peptide chain release factor] + S-adenosyl-L-homocysteine + H(+)</text>
        <dbReference type="Rhea" id="RHEA:42896"/>
        <dbReference type="Rhea" id="RHEA-COMP:10271"/>
        <dbReference type="Rhea" id="RHEA-COMP:10272"/>
        <dbReference type="ChEBI" id="CHEBI:15378"/>
        <dbReference type="ChEBI" id="CHEBI:30011"/>
        <dbReference type="ChEBI" id="CHEBI:57856"/>
        <dbReference type="ChEBI" id="CHEBI:59789"/>
        <dbReference type="ChEBI" id="CHEBI:61891"/>
        <dbReference type="EC" id="2.1.1.297"/>
    </reaction>
</comment>
<dbReference type="InterPro" id="IPR040758">
    <property type="entry name" value="PrmC_N"/>
</dbReference>
<evidence type="ECO:0000256" key="1">
    <source>
        <dbReference type="ARBA" id="ARBA00022603"/>
    </source>
</evidence>
<dbReference type="FunFam" id="3.40.50.150:FF:000053">
    <property type="entry name" value="Release factor glutamine methyltransferase"/>
    <property type="match status" value="1"/>
</dbReference>
<accession>A0A2T5ITN3</accession>
<dbReference type="InterPro" id="IPR050320">
    <property type="entry name" value="N5-glutamine_MTase"/>
</dbReference>
<dbReference type="InterPro" id="IPR004556">
    <property type="entry name" value="HemK-like"/>
</dbReference>
<organism evidence="8 9">
    <name type="scientific">Agitococcus lubricus</name>
    <dbReference type="NCBI Taxonomy" id="1077255"/>
    <lineage>
        <taxon>Bacteria</taxon>
        <taxon>Pseudomonadati</taxon>
        <taxon>Pseudomonadota</taxon>
        <taxon>Gammaproteobacteria</taxon>
        <taxon>Moraxellales</taxon>
        <taxon>Moraxellaceae</taxon>
        <taxon>Agitococcus</taxon>
    </lineage>
</organism>
<dbReference type="GO" id="GO:0003676">
    <property type="term" value="F:nucleic acid binding"/>
    <property type="evidence" value="ECO:0007669"/>
    <property type="project" value="InterPro"/>
</dbReference>
<name>A0A2T5ITN3_9GAMM</name>
<feature type="domain" description="Release factor glutamine methyltransferase N-terminal" evidence="7">
    <location>
        <begin position="11"/>
        <end position="74"/>
    </location>
</feature>
<dbReference type="EC" id="2.1.1.297" evidence="5"/>
<evidence type="ECO:0000256" key="4">
    <source>
        <dbReference type="ARBA" id="ARBA00048391"/>
    </source>
</evidence>
<keyword evidence="9" id="KW-1185">Reference proteome</keyword>
<dbReference type="SUPFAM" id="SSF53335">
    <property type="entry name" value="S-adenosyl-L-methionine-dependent methyltransferases"/>
    <property type="match status" value="1"/>
</dbReference>
<dbReference type="EMBL" id="QAON01000020">
    <property type="protein sequence ID" value="PTQ87224.1"/>
    <property type="molecule type" value="Genomic_DNA"/>
</dbReference>
<dbReference type="PROSITE" id="PS00092">
    <property type="entry name" value="N6_MTASE"/>
    <property type="match status" value="1"/>
</dbReference>
<keyword evidence="2 5" id="KW-0808">Transferase</keyword>
<comment type="caution">
    <text evidence="8">The sequence shown here is derived from an EMBL/GenBank/DDBJ whole genome shotgun (WGS) entry which is preliminary data.</text>
</comment>
<dbReference type="HAMAP" id="MF_02126">
    <property type="entry name" value="RF_methyltr_PrmC"/>
    <property type="match status" value="1"/>
</dbReference>
<dbReference type="Gene3D" id="1.10.8.10">
    <property type="entry name" value="DNA helicase RuvA subunit, C-terminal domain"/>
    <property type="match status" value="1"/>
</dbReference>
<feature type="binding site" evidence="5">
    <location>
        <position position="169"/>
    </location>
    <ligand>
        <name>S-adenosyl-L-methionine</name>
        <dbReference type="ChEBI" id="CHEBI:59789"/>
    </ligand>
</feature>
<reference evidence="8 9" key="1">
    <citation type="submission" date="2018-04" db="EMBL/GenBank/DDBJ databases">
        <title>Genomic Encyclopedia of Archaeal and Bacterial Type Strains, Phase II (KMG-II): from individual species to whole genera.</title>
        <authorList>
            <person name="Goeker M."/>
        </authorList>
    </citation>
    <scope>NUCLEOTIDE SEQUENCE [LARGE SCALE GENOMIC DNA]</scope>
    <source>
        <strain evidence="8 9">DSM 5822</strain>
    </source>
</reference>
<dbReference type="InterPro" id="IPR007848">
    <property type="entry name" value="Small_mtfrase_dom"/>
</dbReference>
<dbReference type="GO" id="GO:0032259">
    <property type="term" value="P:methylation"/>
    <property type="evidence" value="ECO:0007669"/>
    <property type="project" value="UniProtKB-KW"/>
</dbReference>
<dbReference type="InterPro" id="IPR019874">
    <property type="entry name" value="RF_methyltr_PrmC"/>
</dbReference>
<keyword evidence="1 5" id="KW-0489">Methyltransferase</keyword>
<dbReference type="Pfam" id="PF05175">
    <property type="entry name" value="MTS"/>
    <property type="match status" value="1"/>
</dbReference>
<evidence type="ECO:0000313" key="8">
    <source>
        <dbReference type="EMBL" id="PTQ87224.1"/>
    </source>
</evidence>
<protein>
    <recommendedName>
        <fullName evidence="5">Release factor glutamine methyltransferase</fullName>
        <shortName evidence="5">RF MTase</shortName>
        <ecNumber evidence="5">2.1.1.297</ecNumber>
    </recommendedName>
    <alternativeName>
        <fullName evidence="5">N5-glutamine methyltransferase PrmC</fullName>
    </alternativeName>
    <alternativeName>
        <fullName evidence="5">Protein-(glutamine-N5) MTase PrmC</fullName>
    </alternativeName>
    <alternativeName>
        <fullName evidence="5">Protein-glutamine N-methyltransferase PrmC</fullName>
    </alternativeName>
</protein>
<feature type="domain" description="Methyltransferase small" evidence="6">
    <location>
        <begin position="107"/>
        <end position="190"/>
    </location>
</feature>
<evidence type="ECO:0000256" key="3">
    <source>
        <dbReference type="ARBA" id="ARBA00022691"/>
    </source>
</evidence>
<dbReference type="InterPro" id="IPR029063">
    <property type="entry name" value="SAM-dependent_MTases_sf"/>
</dbReference>
<dbReference type="InterPro" id="IPR002052">
    <property type="entry name" value="DNA_methylase_N6_adenine_CS"/>
</dbReference>